<evidence type="ECO:0000256" key="2">
    <source>
        <dbReference type="ARBA" id="ARBA00023315"/>
    </source>
</evidence>
<dbReference type="EMBL" id="CP033972">
    <property type="protein sequence ID" value="AZG47132.1"/>
    <property type="molecule type" value="Genomic_DNA"/>
</dbReference>
<dbReference type="InterPro" id="IPR000182">
    <property type="entry name" value="GNAT_dom"/>
</dbReference>
<reference evidence="4 5" key="1">
    <citation type="submission" date="2018-11" db="EMBL/GenBank/DDBJ databases">
        <title>Gordonia insulae sp. nov., isolated from an island soil.</title>
        <authorList>
            <person name="Kim Y.S."/>
            <person name="Kim S.B."/>
        </authorList>
    </citation>
    <scope>NUCLEOTIDE SEQUENCE [LARGE SCALE GENOMIC DNA]</scope>
    <source>
        <strain evidence="4 5">MMS17-SY073</strain>
    </source>
</reference>
<dbReference type="EC" id="2.3.1.255" evidence="4"/>
<dbReference type="Gene3D" id="3.40.630.30">
    <property type="match status" value="1"/>
</dbReference>
<evidence type="ECO:0000259" key="3">
    <source>
        <dbReference type="PROSITE" id="PS51186"/>
    </source>
</evidence>
<evidence type="ECO:0000313" key="4">
    <source>
        <dbReference type="EMBL" id="AZG47132.1"/>
    </source>
</evidence>
<dbReference type="KEGG" id="gom:D7316_03740"/>
<feature type="domain" description="N-acetyltransferase" evidence="3">
    <location>
        <begin position="14"/>
        <end position="142"/>
    </location>
</feature>
<dbReference type="CDD" id="cd04301">
    <property type="entry name" value="NAT_SF"/>
    <property type="match status" value="1"/>
</dbReference>
<accession>A0A3G8JRM9</accession>
<dbReference type="InterPro" id="IPR050680">
    <property type="entry name" value="YpeA/RimI_acetyltransf"/>
</dbReference>
<evidence type="ECO:0000256" key="1">
    <source>
        <dbReference type="ARBA" id="ARBA00022679"/>
    </source>
</evidence>
<dbReference type="Pfam" id="PF08445">
    <property type="entry name" value="FR47"/>
    <property type="match status" value="1"/>
</dbReference>
<protein>
    <submittedName>
        <fullName evidence="4">N-alpha-acetyltransferase RimI</fullName>
        <ecNumber evidence="4">2.3.1.255</ecNumber>
    </submittedName>
</protein>
<dbReference type="PANTHER" id="PTHR43420">
    <property type="entry name" value="ACETYLTRANSFERASE"/>
    <property type="match status" value="1"/>
</dbReference>
<dbReference type="PANTHER" id="PTHR43420:SF3">
    <property type="entry name" value="N-ACETYLTRANSFERASE DOMAIN-CONTAINING PROTEIN"/>
    <property type="match status" value="1"/>
</dbReference>
<dbReference type="InterPro" id="IPR013653">
    <property type="entry name" value="GCN5-like_dom"/>
</dbReference>
<sequence length="142" mass="15467">MQLVDDGVPAAPDPDAVILTADDVPEMLDLVARTQPGPFRRRTIELGTYLGHRCDGKLVAMVGERMHPPGWTEISAVCTDPAYRGQGLATRLVLALAHGIRERGEVPFMHAAADNTHAIELYVSLGFRLRRQVTFAAVRVPG</sequence>
<dbReference type="GO" id="GO:0004596">
    <property type="term" value="F:protein-N-terminal amino-acid acetyltransferase activity"/>
    <property type="evidence" value="ECO:0007669"/>
    <property type="project" value="UniProtKB-EC"/>
</dbReference>
<keyword evidence="5" id="KW-1185">Reference proteome</keyword>
<dbReference type="PROSITE" id="PS51186">
    <property type="entry name" value="GNAT"/>
    <property type="match status" value="1"/>
</dbReference>
<name>A0A3G8JRM9_9ACTN</name>
<dbReference type="Proteomes" id="UP000271469">
    <property type="component" value="Chromosome"/>
</dbReference>
<dbReference type="AlphaFoldDB" id="A0A3G8JRM9"/>
<dbReference type="SUPFAM" id="SSF55729">
    <property type="entry name" value="Acyl-CoA N-acyltransferases (Nat)"/>
    <property type="match status" value="1"/>
</dbReference>
<keyword evidence="2 4" id="KW-0012">Acyltransferase</keyword>
<gene>
    <name evidence="4" type="primary">rimI_3</name>
    <name evidence="4" type="ORF">D7316_03740</name>
</gene>
<evidence type="ECO:0000313" key="5">
    <source>
        <dbReference type="Proteomes" id="UP000271469"/>
    </source>
</evidence>
<proteinExistence type="predicted"/>
<organism evidence="4 5">
    <name type="scientific">Gordonia insulae</name>
    <dbReference type="NCBI Taxonomy" id="2420509"/>
    <lineage>
        <taxon>Bacteria</taxon>
        <taxon>Bacillati</taxon>
        <taxon>Actinomycetota</taxon>
        <taxon>Actinomycetes</taxon>
        <taxon>Mycobacteriales</taxon>
        <taxon>Gordoniaceae</taxon>
        <taxon>Gordonia</taxon>
    </lineage>
</organism>
<keyword evidence="1 4" id="KW-0808">Transferase</keyword>
<dbReference type="InterPro" id="IPR016181">
    <property type="entry name" value="Acyl_CoA_acyltransferase"/>
</dbReference>